<dbReference type="Proteomes" id="UP001149821">
    <property type="component" value="Unassembled WGS sequence"/>
</dbReference>
<accession>A0ABT5QJU0</accession>
<name>A0ABT5QJU0_9GAMM</name>
<dbReference type="EMBL" id="JAJUBB010000004">
    <property type="protein sequence ID" value="MDD1781129.1"/>
    <property type="molecule type" value="Genomic_DNA"/>
</dbReference>
<keyword evidence="3" id="KW-1185">Reference proteome</keyword>
<keyword evidence="2" id="KW-0378">Hydrolase</keyword>
<dbReference type="Pfam" id="PF12697">
    <property type="entry name" value="Abhydrolase_6"/>
    <property type="match status" value="1"/>
</dbReference>
<comment type="caution">
    <text evidence="2">The sequence shown here is derived from an EMBL/GenBank/DDBJ whole genome shotgun (WGS) entry which is preliminary data.</text>
</comment>
<evidence type="ECO:0000313" key="3">
    <source>
        <dbReference type="Proteomes" id="UP001149821"/>
    </source>
</evidence>
<protein>
    <submittedName>
        <fullName evidence="2">Alpha/beta hydrolase</fullName>
    </submittedName>
</protein>
<sequence>MNCIRVGSGPTLVLVHGFLSSLSYWEKQIELFSTRFDVVAFDLPGYGGKAQETGLDSIDGFADFVLGKLDDLGIDCFHLMGHSMGGMIAQEVALKARDRVKGLVLYATGPMGNLPGRFESIDDSIARAESEGTEQVARDTVRTWFSDGEADPDFLRGMALAERVSTQTYINGLRAMGGWRSVERLKQINAKALVLWPDSDRSYMWEQTETLWRGITDANLAVVPQAAHNTHLEKARIFNLLVIDFLQSEKVKQHQLIKE</sequence>
<dbReference type="RefSeq" id="WP_274141453.1">
    <property type="nucleotide sequence ID" value="NZ_JAJUBB010000004.1"/>
</dbReference>
<dbReference type="Gene3D" id="3.40.50.1820">
    <property type="entry name" value="alpha/beta hydrolase"/>
    <property type="match status" value="1"/>
</dbReference>
<feature type="domain" description="AB hydrolase-1" evidence="1">
    <location>
        <begin position="12"/>
        <end position="235"/>
    </location>
</feature>
<dbReference type="PANTHER" id="PTHR43798">
    <property type="entry name" value="MONOACYLGLYCEROL LIPASE"/>
    <property type="match status" value="1"/>
</dbReference>
<dbReference type="PRINTS" id="PR00111">
    <property type="entry name" value="ABHYDROLASE"/>
</dbReference>
<proteinExistence type="predicted"/>
<gene>
    <name evidence="2" type="ORF">LRP49_07915</name>
</gene>
<dbReference type="InterPro" id="IPR050266">
    <property type="entry name" value="AB_hydrolase_sf"/>
</dbReference>
<dbReference type="InterPro" id="IPR000073">
    <property type="entry name" value="AB_hydrolase_1"/>
</dbReference>
<reference evidence="2" key="1">
    <citation type="submission" date="2021-12" db="EMBL/GenBank/DDBJ databases">
        <title>Enterovibrio ZSDZ35 sp. nov. and Enterovibrio ZSDZ42 sp. nov., isolated from coastal seawater in Qingdao.</title>
        <authorList>
            <person name="Zhang P."/>
        </authorList>
    </citation>
    <scope>NUCLEOTIDE SEQUENCE</scope>
    <source>
        <strain evidence="2">ZSDZ35</strain>
    </source>
</reference>
<organism evidence="2 3">
    <name type="scientific">Enterovibrio qingdaonensis</name>
    <dbReference type="NCBI Taxonomy" id="2899818"/>
    <lineage>
        <taxon>Bacteria</taxon>
        <taxon>Pseudomonadati</taxon>
        <taxon>Pseudomonadota</taxon>
        <taxon>Gammaproteobacteria</taxon>
        <taxon>Vibrionales</taxon>
        <taxon>Vibrionaceae</taxon>
        <taxon>Enterovibrio</taxon>
    </lineage>
</organism>
<evidence type="ECO:0000259" key="1">
    <source>
        <dbReference type="Pfam" id="PF12697"/>
    </source>
</evidence>
<dbReference type="GO" id="GO:0016787">
    <property type="term" value="F:hydrolase activity"/>
    <property type="evidence" value="ECO:0007669"/>
    <property type="project" value="UniProtKB-KW"/>
</dbReference>
<dbReference type="InterPro" id="IPR029058">
    <property type="entry name" value="AB_hydrolase_fold"/>
</dbReference>
<dbReference type="SUPFAM" id="SSF53474">
    <property type="entry name" value="alpha/beta-Hydrolases"/>
    <property type="match status" value="1"/>
</dbReference>
<evidence type="ECO:0000313" key="2">
    <source>
        <dbReference type="EMBL" id="MDD1781129.1"/>
    </source>
</evidence>